<keyword evidence="3" id="KW-0862">Zinc</keyword>
<evidence type="ECO:0000259" key="7">
    <source>
        <dbReference type="PROSITE" id="PS50950"/>
    </source>
</evidence>
<feature type="domain" description="THAP-type" evidence="7">
    <location>
        <begin position="1"/>
        <end position="83"/>
    </location>
</feature>
<dbReference type="AlphaFoldDB" id="A0A9J6FWM3"/>
<evidence type="ECO:0000256" key="5">
    <source>
        <dbReference type="PROSITE-ProRule" id="PRU00309"/>
    </source>
</evidence>
<dbReference type="InterPro" id="IPR006612">
    <property type="entry name" value="THAP_Znf"/>
</dbReference>
<dbReference type="Pfam" id="PF21788">
    <property type="entry name" value="TNP-like_GBD"/>
    <property type="match status" value="1"/>
</dbReference>
<dbReference type="Gene3D" id="6.20.210.20">
    <property type="entry name" value="THAP domain"/>
    <property type="match status" value="1"/>
</dbReference>
<name>A0A9J6FWM3_HAELO</name>
<dbReference type="Proteomes" id="UP000821853">
    <property type="component" value="Chromosome 2"/>
</dbReference>
<evidence type="ECO:0000313" key="9">
    <source>
        <dbReference type="Proteomes" id="UP000821853"/>
    </source>
</evidence>
<dbReference type="PROSITE" id="PS50950">
    <property type="entry name" value="ZF_THAP"/>
    <property type="match status" value="1"/>
</dbReference>
<keyword evidence="4 5" id="KW-0238">DNA-binding</keyword>
<keyword evidence="9" id="KW-1185">Reference proteome</keyword>
<evidence type="ECO:0000313" key="8">
    <source>
        <dbReference type="EMBL" id="KAH9367207.1"/>
    </source>
</evidence>
<dbReference type="Pfam" id="PF05485">
    <property type="entry name" value="THAP"/>
    <property type="match status" value="1"/>
</dbReference>
<dbReference type="OrthoDB" id="7312725at2759"/>
<dbReference type="OMA" id="TEAVCIT"/>
<comment type="caution">
    <text evidence="8">The sequence shown here is derived from an EMBL/GenBank/DDBJ whole genome shotgun (WGS) entry which is preliminary data.</text>
</comment>
<dbReference type="PANTHER" id="PTHR48257:SF1">
    <property type="match status" value="1"/>
</dbReference>
<evidence type="ECO:0000256" key="3">
    <source>
        <dbReference type="ARBA" id="ARBA00022833"/>
    </source>
</evidence>
<dbReference type="VEuPathDB" id="VectorBase:HLOH_053885"/>
<feature type="compositionally biased region" description="Basic and acidic residues" evidence="6">
    <location>
        <begin position="143"/>
        <end position="161"/>
    </location>
</feature>
<protein>
    <recommendedName>
        <fullName evidence="7">THAP-type domain-containing protein</fullName>
    </recommendedName>
</protein>
<dbReference type="GO" id="GO:0003677">
    <property type="term" value="F:DNA binding"/>
    <property type="evidence" value="ECO:0007669"/>
    <property type="project" value="UniProtKB-UniRule"/>
</dbReference>
<dbReference type="InterPro" id="IPR048365">
    <property type="entry name" value="TNP-like_RNaseH_N"/>
</dbReference>
<gene>
    <name evidence="8" type="ORF">HPB48_003223</name>
</gene>
<dbReference type="InterPro" id="IPR038441">
    <property type="entry name" value="THAP_Znf_sf"/>
</dbReference>
<dbReference type="PANTHER" id="PTHR48257">
    <property type="match status" value="1"/>
</dbReference>
<evidence type="ECO:0000256" key="4">
    <source>
        <dbReference type="ARBA" id="ARBA00023125"/>
    </source>
</evidence>
<evidence type="ECO:0000256" key="2">
    <source>
        <dbReference type="ARBA" id="ARBA00022771"/>
    </source>
</evidence>
<reference evidence="8 9" key="1">
    <citation type="journal article" date="2020" name="Cell">
        <title>Large-Scale Comparative Analyses of Tick Genomes Elucidate Their Genetic Diversity and Vector Capacities.</title>
        <authorList>
            <consortium name="Tick Genome and Microbiome Consortium (TIGMIC)"/>
            <person name="Jia N."/>
            <person name="Wang J."/>
            <person name="Shi W."/>
            <person name="Du L."/>
            <person name="Sun Y."/>
            <person name="Zhan W."/>
            <person name="Jiang J.F."/>
            <person name="Wang Q."/>
            <person name="Zhang B."/>
            <person name="Ji P."/>
            <person name="Bell-Sakyi L."/>
            <person name="Cui X.M."/>
            <person name="Yuan T.T."/>
            <person name="Jiang B.G."/>
            <person name="Yang W.F."/>
            <person name="Lam T.T."/>
            <person name="Chang Q.C."/>
            <person name="Ding S.J."/>
            <person name="Wang X.J."/>
            <person name="Zhu J.G."/>
            <person name="Ruan X.D."/>
            <person name="Zhao L."/>
            <person name="Wei J.T."/>
            <person name="Ye R.Z."/>
            <person name="Que T.C."/>
            <person name="Du C.H."/>
            <person name="Zhou Y.H."/>
            <person name="Cheng J.X."/>
            <person name="Dai P.F."/>
            <person name="Guo W.B."/>
            <person name="Han X.H."/>
            <person name="Huang E.J."/>
            <person name="Li L.F."/>
            <person name="Wei W."/>
            <person name="Gao Y.C."/>
            <person name="Liu J.Z."/>
            <person name="Shao H.Z."/>
            <person name="Wang X."/>
            <person name="Wang C.C."/>
            <person name="Yang T.C."/>
            <person name="Huo Q.B."/>
            <person name="Li W."/>
            <person name="Chen H.Y."/>
            <person name="Chen S.E."/>
            <person name="Zhou L.G."/>
            <person name="Ni X.B."/>
            <person name="Tian J.H."/>
            <person name="Sheng Y."/>
            <person name="Liu T."/>
            <person name="Pan Y.S."/>
            <person name="Xia L.Y."/>
            <person name="Li J."/>
            <person name="Zhao F."/>
            <person name="Cao W.C."/>
        </authorList>
    </citation>
    <scope>NUCLEOTIDE SEQUENCE [LARGE SCALE GENOMIC DNA]</scope>
    <source>
        <strain evidence="8">HaeL-2018</strain>
    </source>
</reference>
<dbReference type="SMART" id="SM00692">
    <property type="entry name" value="DM3"/>
    <property type="match status" value="1"/>
</dbReference>
<keyword evidence="1" id="KW-0479">Metal-binding</keyword>
<dbReference type="Pfam" id="PF21787">
    <property type="entry name" value="TNP-like_RNaseH_N"/>
    <property type="match status" value="1"/>
</dbReference>
<dbReference type="SMART" id="SM00980">
    <property type="entry name" value="THAP"/>
    <property type="match status" value="1"/>
</dbReference>
<accession>A0A9J6FWM3</accession>
<keyword evidence="2 5" id="KW-0863">Zinc-finger</keyword>
<organism evidence="8 9">
    <name type="scientific">Haemaphysalis longicornis</name>
    <name type="common">Bush tick</name>
    <dbReference type="NCBI Taxonomy" id="44386"/>
    <lineage>
        <taxon>Eukaryota</taxon>
        <taxon>Metazoa</taxon>
        <taxon>Ecdysozoa</taxon>
        <taxon>Arthropoda</taxon>
        <taxon>Chelicerata</taxon>
        <taxon>Arachnida</taxon>
        <taxon>Acari</taxon>
        <taxon>Parasitiformes</taxon>
        <taxon>Ixodida</taxon>
        <taxon>Ixodoidea</taxon>
        <taxon>Ixodidae</taxon>
        <taxon>Haemaphysalinae</taxon>
        <taxon>Haemaphysalis</taxon>
    </lineage>
</organism>
<proteinExistence type="predicted"/>
<sequence length="996" mass="111303">MRCCSVPFCGSSLRRKEPGVSFHEIPADGALRLQWLAFIARKDWVPNSNSNSAFVCSKHFTPADFKANVKTRHLKKGAVPTILPERTLLSPQGVPQQGRDASGSTSASAFCDNGDGVELHGDVAHPLALTLKRAFTSISSVPKEPEEQHEGSPLKKRRTEEFPKGTEAVCITSVDTHCAQWPRTAPTSQSNAPITATLHTVTLPGNFSRAVSSRALKASSTKPTPVAPPTRATNACQSLETSKARLFAKRTTGTQTSKFIATSSIYVERRKWKAKERALRAQIRSLTCSVDRWKAELQKLKEDCNVSAFLGVVDAAEQKDVRATILIDQISNFKRKRPSWSDTTIRHCIILRNISTKAYEHIRSEQLLRLPCNTTLQKYIGSTAGEVGFTSLVRRRLEEELQLLTAPQSKVCSLVVDEMHIKQKLEYHKQRDAFIGHVNMSPELSHLVPDDDTLANSLLCFLLCGLSARYKIPVGYFFTKGCTGADLAETIMYVIKKTEELGFEIIRLVTDNHRINVTAMDILCQGRATPVTAHPADPSRHLFLAFDQCHILKNVRSQFLAKEMGANKQITAASLKLLYRMQQKSTVKPVRFLTRKHLYPSNIEKMGVKTAVQLFSPPVTAALQYLKDQAGHTCDLEFANVGPTVEFMQIMRKWFALMDVSNTVQYLHTNDPDSRHFTDPDDERLTWLETTFLNYIASLKAESLAENYLSKETEHALVLKTTSNVLCIRFLLNDRDFKFVITRKFSSDPIESLFGFLRRSAGCNDALDMRSVVCGLEKMLKTGIVSSSMHSNVNASTTFFSATSITSNQVHIPSTGSGFFPEAAERCLLEHCTSPVQRLADPEVASVALMGGYLVRVVHEKWNCQTCFELVEKPKGDAPVDGLIKHQDRGGLKYPTSELVAVLMGLKKFVEAMLPHRRTITKPLDESVKRAVRVLMNVPVLVCENKEEGHREAFLELLCRKFIKPLLTNHAANTTDKNSVAKLYNRKPLSRKFLKL</sequence>
<dbReference type="SUPFAM" id="SSF57716">
    <property type="entry name" value="Glucocorticoid receptor-like (DNA-binding domain)"/>
    <property type="match status" value="1"/>
</dbReference>
<evidence type="ECO:0000256" key="6">
    <source>
        <dbReference type="SAM" id="MobiDB-lite"/>
    </source>
</evidence>
<dbReference type="EMBL" id="JABSTR010000004">
    <property type="protein sequence ID" value="KAH9367207.1"/>
    <property type="molecule type" value="Genomic_DNA"/>
</dbReference>
<dbReference type="InterPro" id="IPR048366">
    <property type="entry name" value="TNP-like_GBD"/>
</dbReference>
<evidence type="ECO:0000256" key="1">
    <source>
        <dbReference type="ARBA" id="ARBA00022723"/>
    </source>
</evidence>
<dbReference type="GO" id="GO:0008270">
    <property type="term" value="F:zinc ion binding"/>
    <property type="evidence" value="ECO:0007669"/>
    <property type="project" value="UniProtKB-KW"/>
</dbReference>
<feature type="region of interest" description="Disordered" evidence="6">
    <location>
        <begin position="140"/>
        <end position="161"/>
    </location>
</feature>